<keyword evidence="4" id="KW-1185">Reference proteome</keyword>
<protein>
    <submittedName>
        <fullName evidence="3">Uncharacterized protein</fullName>
    </submittedName>
</protein>
<name>A0A8H4W437_9HELO</name>
<sequence length="346" mass="37913">MTTTPIFDQNSWYQIKPQSNNSLSLVAQPGSPGTVEIETANSSDPNQQWQILVRQTSKASFWYAFRAKGTGADLFLDYQRTVILGSANESEPVTPNLSTSGGLIFWYVQSSADESGAFSLSNFGEIYVNFVWSLSLDPRTTPGDPPGLVAVSSFGEPNGTLALNLGSLGRNESFIFSPLGPITDASFSTVPFVNETLETAPTEQQDQPQTVKTLGGFSPTVSQLPHQYLHPHPPPPKYPQQSPPLPSPTPPPSPSKTWTDESFAVIGSCGGAISLIAIYILLYIYLRKRRPRGPEKRCRWHELAADKLFNISGKVELEAKVQPVELPAERCVGELSGESKWMQPWK</sequence>
<proteinExistence type="predicted"/>
<reference evidence="3 4" key="1">
    <citation type="submission" date="2020-03" db="EMBL/GenBank/DDBJ databases">
        <title>Draft Genome Sequence of Cudoniella acicularis.</title>
        <authorList>
            <person name="Buettner E."/>
            <person name="Kellner H."/>
        </authorList>
    </citation>
    <scope>NUCLEOTIDE SEQUENCE [LARGE SCALE GENOMIC DNA]</scope>
    <source>
        <strain evidence="3 4">DSM 108380</strain>
    </source>
</reference>
<keyword evidence="2" id="KW-0472">Membrane</keyword>
<feature type="transmembrane region" description="Helical" evidence="2">
    <location>
        <begin position="263"/>
        <end position="286"/>
    </location>
</feature>
<evidence type="ECO:0000256" key="2">
    <source>
        <dbReference type="SAM" id="Phobius"/>
    </source>
</evidence>
<evidence type="ECO:0000256" key="1">
    <source>
        <dbReference type="SAM" id="MobiDB-lite"/>
    </source>
</evidence>
<evidence type="ECO:0000313" key="3">
    <source>
        <dbReference type="EMBL" id="KAF4630990.1"/>
    </source>
</evidence>
<accession>A0A8H4W437</accession>
<gene>
    <name evidence="3" type="ORF">G7Y89_g7145</name>
</gene>
<dbReference type="OrthoDB" id="4158815at2759"/>
<dbReference type="AlphaFoldDB" id="A0A8H4W437"/>
<keyword evidence="2" id="KW-0812">Transmembrane</keyword>
<feature type="region of interest" description="Disordered" evidence="1">
    <location>
        <begin position="223"/>
        <end position="257"/>
    </location>
</feature>
<comment type="caution">
    <text evidence="3">The sequence shown here is derived from an EMBL/GenBank/DDBJ whole genome shotgun (WGS) entry which is preliminary data.</text>
</comment>
<dbReference type="Proteomes" id="UP000566819">
    <property type="component" value="Unassembled WGS sequence"/>
</dbReference>
<dbReference type="EMBL" id="JAAMPI010000489">
    <property type="protein sequence ID" value="KAF4630990.1"/>
    <property type="molecule type" value="Genomic_DNA"/>
</dbReference>
<evidence type="ECO:0000313" key="4">
    <source>
        <dbReference type="Proteomes" id="UP000566819"/>
    </source>
</evidence>
<feature type="compositionally biased region" description="Pro residues" evidence="1">
    <location>
        <begin position="231"/>
        <end position="254"/>
    </location>
</feature>
<keyword evidence="2" id="KW-1133">Transmembrane helix</keyword>
<organism evidence="3 4">
    <name type="scientific">Cudoniella acicularis</name>
    <dbReference type="NCBI Taxonomy" id="354080"/>
    <lineage>
        <taxon>Eukaryota</taxon>
        <taxon>Fungi</taxon>
        <taxon>Dikarya</taxon>
        <taxon>Ascomycota</taxon>
        <taxon>Pezizomycotina</taxon>
        <taxon>Leotiomycetes</taxon>
        <taxon>Helotiales</taxon>
        <taxon>Tricladiaceae</taxon>
        <taxon>Cudoniella</taxon>
    </lineage>
</organism>